<protein>
    <recommendedName>
        <fullName evidence="10">ABC transporter domain-containing protein</fullName>
    </recommendedName>
</protein>
<evidence type="ECO:0000256" key="1">
    <source>
        <dbReference type="ARBA" id="ARBA00004202"/>
    </source>
</evidence>
<evidence type="ECO:0000256" key="3">
    <source>
        <dbReference type="ARBA" id="ARBA00022448"/>
    </source>
</evidence>
<proteinExistence type="inferred from homology"/>
<dbReference type="SMART" id="SM00382">
    <property type="entry name" value="AAA"/>
    <property type="match status" value="2"/>
</dbReference>
<gene>
    <name evidence="11" type="ORF">KCTCHS21_37090</name>
</gene>
<sequence length="440" mass="47931">MSDNGMSLQIKEGETVLLLGPSGSGKSTLALGLCGLIPHAVAGKMSGVVRIAGLDTRETEPGELARVVGTVFQYPDAQTVMMTVEDEIAFGLENIGVPRVEMEKRIREALKTVGLTVQGNQPVDQLSGGQKQRLTLSSVLAMEPDVLVLDEPTANLDPAGTAEVFHTLRRLKASGHYTIVLIEHKLDDLVDLVDRVIVIDKNGELVCSGAPESIFYDWAAELESLGVWFPQAVEIARKLQLAGVPIESKVLSMKQLAEALRGFEHSPRVGGEWNDAQEKSPDTSELDVTSTALHSHSSPPLLDIRPVGPPGRSAGWLRPIELQVRRGEFWAIVGENGAGKTTLARHIIGLLPVRPGVIFIDGNDAAVYPVYELARRIGFVFQNPEHQFVTERVWDEIAFSLKGMGLPEEEISTRVNHLLERFGLKGYADAHPFCLSHGQK</sequence>
<evidence type="ECO:0000256" key="2">
    <source>
        <dbReference type="ARBA" id="ARBA00005417"/>
    </source>
</evidence>
<dbReference type="InterPro" id="IPR003593">
    <property type="entry name" value="AAA+_ATPase"/>
</dbReference>
<keyword evidence="8" id="KW-0472">Membrane</keyword>
<dbReference type="Proteomes" id="UP000289856">
    <property type="component" value="Chromosome"/>
</dbReference>
<evidence type="ECO:0000256" key="7">
    <source>
        <dbReference type="ARBA" id="ARBA00022967"/>
    </source>
</evidence>
<dbReference type="PROSITE" id="PS50893">
    <property type="entry name" value="ABC_TRANSPORTER_2"/>
    <property type="match status" value="1"/>
</dbReference>
<dbReference type="Gene3D" id="3.40.50.300">
    <property type="entry name" value="P-loop containing nucleotide triphosphate hydrolases"/>
    <property type="match status" value="2"/>
</dbReference>
<dbReference type="AlphaFoldDB" id="A0A3T1D8A2"/>
<keyword evidence="6" id="KW-0067">ATP-binding</keyword>
<dbReference type="GO" id="GO:0016887">
    <property type="term" value="F:ATP hydrolysis activity"/>
    <property type="evidence" value="ECO:0007669"/>
    <property type="project" value="InterPro"/>
</dbReference>
<feature type="domain" description="ABC transporter" evidence="10">
    <location>
        <begin position="1"/>
        <end position="227"/>
    </location>
</feature>
<dbReference type="PANTHER" id="PTHR43553:SF24">
    <property type="entry name" value="ENERGY-COUPLING FACTOR TRANSPORTER ATP-BINDING PROTEIN ECFA1"/>
    <property type="match status" value="1"/>
</dbReference>
<accession>A0A3T1D8A2</accession>
<dbReference type="Pfam" id="PF00005">
    <property type="entry name" value="ABC_tran"/>
    <property type="match status" value="2"/>
</dbReference>
<comment type="similarity">
    <text evidence="2">Belongs to the ABC transporter superfamily.</text>
</comment>
<dbReference type="InterPro" id="IPR015856">
    <property type="entry name" value="ABC_transpr_CbiO/EcfA_su"/>
</dbReference>
<keyword evidence="12" id="KW-1185">Reference proteome</keyword>
<evidence type="ECO:0000256" key="8">
    <source>
        <dbReference type="ARBA" id="ARBA00023136"/>
    </source>
</evidence>
<dbReference type="InterPro" id="IPR050095">
    <property type="entry name" value="ECF_ABC_transporter_ATP-bd"/>
</dbReference>
<dbReference type="EMBL" id="AP019400">
    <property type="protein sequence ID" value="BBI34310.1"/>
    <property type="molecule type" value="Genomic_DNA"/>
</dbReference>
<comment type="subcellular location">
    <subcellularLocation>
        <location evidence="1">Cell membrane</location>
        <topology evidence="1">Peripheral membrane protein</topology>
    </subcellularLocation>
</comment>
<dbReference type="PANTHER" id="PTHR43553">
    <property type="entry name" value="HEAVY METAL TRANSPORTER"/>
    <property type="match status" value="1"/>
</dbReference>
<organism evidence="11 12">
    <name type="scientific">Cohnella abietis</name>
    <dbReference type="NCBI Taxonomy" id="2507935"/>
    <lineage>
        <taxon>Bacteria</taxon>
        <taxon>Bacillati</taxon>
        <taxon>Bacillota</taxon>
        <taxon>Bacilli</taxon>
        <taxon>Bacillales</taxon>
        <taxon>Paenibacillaceae</taxon>
        <taxon>Cohnella</taxon>
    </lineage>
</organism>
<dbReference type="PROSITE" id="PS00211">
    <property type="entry name" value="ABC_TRANSPORTER_1"/>
    <property type="match status" value="1"/>
</dbReference>
<dbReference type="GO" id="GO:0015087">
    <property type="term" value="F:cobalt ion transmembrane transporter activity"/>
    <property type="evidence" value="ECO:0007669"/>
    <property type="project" value="UniProtKB-ARBA"/>
</dbReference>
<dbReference type="GO" id="GO:0005524">
    <property type="term" value="F:ATP binding"/>
    <property type="evidence" value="ECO:0007669"/>
    <property type="project" value="UniProtKB-KW"/>
</dbReference>
<name>A0A3T1D8A2_9BACL</name>
<keyword evidence="5" id="KW-0547">Nucleotide-binding</keyword>
<feature type="region of interest" description="Disordered" evidence="9">
    <location>
        <begin position="268"/>
        <end position="288"/>
    </location>
</feature>
<dbReference type="SUPFAM" id="SSF52540">
    <property type="entry name" value="P-loop containing nucleoside triphosphate hydrolases"/>
    <property type="match status" value="2"/>
</dbReference>
<evidence type="ECO:0000256" key="4">
    <source>
        <dbReference type="ARBA" id="ARBA00022475"/>
    </source>
</evidence>
<keyword evidence="4" id="KW-1003">Cell membrane</keyword>
<evidence type="ECO:0000256" key="6">
    <source>
        <dbReference type="ARBA" id="ARBA00022840"/>
    </source>
</evidence>
<dbReference type="InterPro" id="IPR017871">
    <property type="entry name" value="ABC_transporter-like_CS"/>
</dbReference>
<dbReference type="InterPro" id="IPR003439">
    <property type="entry name" value="ABC_transporter-like_ATP-bd"/>
</dbReference>
<dbReference type="GO" id="GO:0043190">
    <property type="term" value="C:ATP-binding cassette (ABC) transporter complex"/>
    <property type="evidence" value="ECO:0007669"/>
    <property type="project" value="TreeGrafter"/>
</dbReference>
<dbReference type="InterPro" id="IPR027417">
    <property type="entry name" value="P-loop_NTPase"/>
</dbReference>
<dbReference type="FunFam" id="3.40.50.300:FF:000224">
    <property type="entry name" value="Energy-coupling factor transporter ATP-binding protein EcfA"/>
    <property type="match status" value="1"/>
</dbReference>
<dbReference type="KEGG" id="cohn:KCTCHS21_37090"/>
<evidence type="ECO:0000259" key="10">
    <source>
        <dbReference type="PROSITE" id="PS50893"/>
    </source>
</evidence>
<dbReference type="GO" id="GO:0042626">
    <property type="term" value="F:ATPase-coupled transmembrane transporter activity"/>
    <property type="evidence" value="ECO:0007669"/>
    <property type="project" value="TreeGrafter"/>
</dbReference>
<keyword evidence="7" id="KW-1278">Translocase</keyword>
<dbReference type="CDD" id="cd03225">
    <property type="entry name" value="ABC_cobalt_CbiO_domain1"/>
    <property type="match status" value="2"/>
</dbReference>
<evidence type="ECO:0000313" key="12">
    <source>
        <dbReference type="Proteomes" id="UP000289856"/>
    </source>
</evidence>
<evidence type="ECO:0000313" key="11">
    <source>
        <dbReference type="EMBL" id="BBI34310.1"/>
    </source>
</evidence>
<reference evidence="11 12" key="1">
    <citation type="submission" date="2019-01" db="EMBL/GenBank/DDBJ databases">
        <title>Complete genome sequence of Cohnella hallensis HS21 isolated from Korean fir (Abies koreana) rhizospheric soil.</title>
        <authorList>
            <person name="Jiang L."/>
            <person name="Kang S.W."/>
            <person name="Kim S."/>
            <person name="Jung J."/>
            <person name="Kim C.Y."/>
            <person name="Kim D.H."/>
            <person name="Kim S.W."/>
            <person name="Lee J."/>
        </authorList>
    </citation>
    <scope>NUCLEOTIDE SEQUENCE [LARGE SCALE GENOMIC DNA]</scope>
    <source>
        <strain evidence="11 12">HS21</strain>
    </source>
</reference>
<keyword evidence="3" id="KW-0813">Transport</keyword>
<evidence type="ECO:0000256" key="5">
    <source>
        <dbReference type="ARBA" id="ARBA00022741"/>
    </source>
</evidence>
<evidence type="ECO:0000256" key="9">
    <source>
        <dbReference type="SAM" id="MobiDB-lite"/>
    </source>
</evidence>